<dbReference type="AlphaFoldDB" id="A0AAD9M0F3"/>
<sequence>MPTGDLCTLINHSVHGLADLFGRVRDGSPCRFRLIESKLHAMVVIVGTPALGFPALRFVATLADV</sequence>
<proteinExistence type="predicted"/>
<organism evidence="2 3">
    <name type="scientific">Colletotrichum zoysiae</name>
    <dbReference type="NCBI Taxonomy" id="1216348"/>
    <lineage>
        <taxon>Eukaryota</taxon>
        <taxon>Fungi</taxon>
        <taxon>Dikarya</taxon>
        <taxon>Ascomycota</taxon>
        <taxon>Pezizomycotina</taxon>
        <taxon>Sordariomycetes</taxon>
        <taxon>Hypocreomycetidae</taxon>
        <taxon>Glomerellales</taxon>
        <taxon>Glomerellaceae</taxon>
        <taxon>Colletotrichum</taxon>
        <taxon>Colletotrichum graminicola species complex</taxon>
    </lineage>
</organism>
<gene>
    <name evidence="2" type="ORF">LX32DRAFT_697067</name>
</gene>
<evidence type="ECO:0000313" key="3">
    <source>
        <dbReference type="Proteomes" id="UP001232148"/>
    </source>
</evidence>
<comment type="caution">
    <text evidence="2">The sequence shown here is derived from an EMBL/GenBank/DDBJ whole genome shotgun (WGS) entry which is preliminary data.</text>
</comment>
<evidence type="ECO:0000256" key="1">
    <source>
        <dbReference type="SAM" id="Phobius"/>
    </source>
</evidence>
<evidence type="ECO:0000313" key="2">
    <source>
        <dbReference type="EMBL" id="KAK2024598.1"/>
    </source>
</evidence>
<name>A0AAD9M0F3_9PEZI</name>
<feature type="transmembrane region" description="Helical" evidence="1">
    <location>
        <begin position="41"/>
        <end position="60"/>
    </location>
</feature>
<reference evidence="2" key="1">
    <citation type="submission" date="2021-06" db="EMBL/GenBank/DDBJ databases">
        <title>Comparative genomics, transcriptomics and evolutionary studies reveal genomic signatures of adaptation to plant cell wall in hemibiotrophic fungi.</title>
        <authorList>
            <consortium name="DOE Joint Genome Institute"/>
            <person name="Baroncelli R."/>
            <person name="Diaz J.F."/>
            <person name="Benocci T."/>
            <person name="Peng M."/>
            <person name="Battaglia E."/>
            <person name="Haridas S."/>
            <person name="Andreopoulos W."/>
            <person name="Labutti K."/>
            <person name="Pangilinan J."/>
            <person name="Floch G.L."/>
            <person name="Makela M.R."/>
            <person name="Henrissat B."/>
            <person name="Grigoriev I.V."/>
            <person name="Crouch J.A."/>
            <person name="De Vries R.P."/>
            <person name="Sukno S.A."/>
            <person name="Thon M.R."/>
        </authorList>
    </citation>
    <scope>NUCLEOTIDE SEQUENCE</scope>
    <source>
        <strain evidence="2">MAFF235873</strain>
    </source>
</reference>
<keyword evidence="1" id="KW-0472">Membrane</keyword>
<dbReference type="Proteomes" id="UP001232148">
    <property type="component" value="Unassembled WGS sequence"/>
</dbReference>
<keyword evidence="1" id="KW-1133">Transmembrane helix</keyword>
<dbReference type="EMBL" id="MU842960">
    <property type="protein sequence ID" value="KAK2024598.1"/>
    <property type="molecule type" value="Genomic_DNA"/>
</dbReference>
<keyword evidence="1" id="KW-0812">Transmembrane</keyword>
<keyword evidence="3" id="KW-1185">Reference proteome</keyword>
<accession>A0AAD9M0F3</accession>
<protein>
    <submittedName>
        <fullName evidence="2">Uncharacterized protein</fullName>
    </submittedName>
</protein>